<dbReference type="SUPFAM" id="SSF53901">
    <property type="entry name" value="Thiolase-like"/>
    <property type="match status" value="2"/>
</dbReference>
<proteinExistence type="inferred from homology"/>
<organism evidence="18 19">
    <name type="scientific">Candidatus Thermofonsia Clade 3 bacterium</name>
    <dbReference type="NCBI Taxonomy" id="2364212"/>
    <lineage>
        <taxon>Bacteria</taxon>
        <taxon>Bacillati</taxon>
        <taxon>Chloroflexota</taxon>
        <taxon>Candidatus Thermofontia</taxon>
        <taxon>Candidatus Thermofonsia Clade 3</taxon>
    </lineage>
</organism>
<keyword evidence="7" id="KW-0276">Fatty acid metabolism</keyword>
<dbReference type="InterPro" id="IPR020841">
    <property type="entry name" value="PKS_Beta-ketoAc_synthase_dom"/>
</dbReference>
<comment type="similarity">
    <text evidence="2 14 16">Belongs to the thiolase-like superfamily. Beta-ketoacyl-ACP synthases family.</text>
</comment>
<keyword evidence="5 14" id="KW-0444">Lipid biosynthesis</keyword>
<dbReference type="Gene3D" id="3.40.47.10">
    <property type="match status" value="1"/>
</dbReference>
<dbReference type="Pfam" id="PF02801">
    <property type="entry name" value="Ketoacyl-synt_C"/>
    <property type="match status" value="1"/>
</dbReference>
<keyword evidence="10 14" id="KW-0012">Acyltransferase</keyword>
<dbReference type="Proteomes" id="UP000230790">
    <property type="component" value="Unassembled WGS sequence"/>
</dbReference>
<evidence type="ECO:0000313" key="18">
    <source>
        <dbReference type="EMBL" id="PJF46738.1"/>
    </source>
</evidence>
<evidence type="ECO:0000256" key="2">
    <source>
        <dbReference type="ARBA" id="ARBA00008467"/>
    </source>
</evidence>
<comment type="caution">
    <text evidence="18">The sequence shown here is derived from an EMBL/GenBank/DDBJ whole genome shotgun (WGS) entry which is preliminary data.</text>
</comment>
<accession>A0A2M8QAA1</accession>
<evidence type="ECO:0000256" key="6">
    <source>
        <dbReference type="ARBA" id="ARBA00022679"/>
    </source>
</evidence>
<dbReference type="InterPro" id="IPR017568">
    <property type="entry name" value="3-oxoacyl-ACP_synth-2"/>
</dbReference>
<evidence type="ECO:0000256" key="5">
    <source>
        <dbReference type="ARBA" id="ARBA00022516"/>
    </source>
</evidence>
<dbReference type="CDD" id="cd00834">
    <property type="entry name" value="KAS_I_II"/>
    <property type="match status" value="1"/>
</dbReference>
<evidence type="ECO:0000256" key="16">
    <source>
        <dbReference type="RuleBase" id="RU003694"/>
    </source>
</evidence>
<dbReference type="InterPro" id="IPR016039">
    <property type="entry name" value="Thiolase-like"/>
</dbReference>
<comment type="pathway">
    <text evidence="1 14">Lipid metabolism; fatty acid biosynthesis.</text>
</comment>
<evidence type="ECO:0000259" key="17">
    <source>
        <dbReference type="PROSITE" id="PS52004"/>
    </source>
</evidence>
<dbReference type="PROSITE" id="PS00606">
    <property type="entry name" value="KS3_1"/>
    <property type="match status" value="1"/>
</dbReference>
<dbReference type="GO" id="GO:0005829">
    <property type="term" value="C:cytosol"/>
    <property type="evidence" value="ECO:0007669"/>
    <property type="project" value="TreeGrafter"/>
</dbReference>
<dbReference type="InterPro" id="IPR018201">
    <property type="entry name" value="Ketoacyl_synth_AS"/>
</dbReference>
<dbReference type="GO" id="GO:0030497">
    <property type="term" value="P:fatty acid elongation"/>
    <property type="evidence" value="ECO:0007669"/>
    <property type="project" value="UniProtKB-ARBA"/>
</dbReference>
<evidence type="ECO:0000256" key="9">
    <source>
        <dbReference type="ARBA" id="ARBA00023160"/>
    </source>
</evidence>
<evidence type="ECO:0000256" key="8">
    <source>
        <dbReference type="ARBA" id="ARBA00023098"/>
    </source>
</evidence>
<dbReference type="InterPro" id="IPR014030">
    <property type="entry name" value="Ketoacyl_synth_N"/>
</dbReference>
<dbReference type="GO" id="GO:0004315">
    <property type="term" value="F:3-oxoacyl-[acyl-carrier-protein] synthase activity"/>
    <property type="evidence" value="ECO:0007669"/>
    <property type="project" value="UniProtKB-UniRule"/>
</dbReference>
<dbReference type="PANTHER" id="PTHR11712:SF336">
    <property type="entry name" value="3-OXOACYL-[ACYL-CARRIER-PROTEIN] SYNTHASE, MITOCHONDRIAL"/>
    <property type="match status" value="1"/>
</dbReference>
<evidence type="ECO:0000313" key="19">
    <source>
        <dbReference type="Proteomes" id="UP000230790"/>
    </source>
</evidence>
<evidence type="ECO:0000256" key="1">
    <source>
        <dbReference type="ARBA" id="ARBA00005194"/>
    </source>
</evidence>
<evidence type="ECO:0000256" key="3">
    <source>
        <dbReference type="ARBA" id="ARBA00012356"/>
    </source>
</evidence>
<evidence type="ECO:0000256" key="12">
    <source>
        <dbReference type="ARBA" id="ARBA00047318"/>
    </source>
</evidence>
<dbReference type="AlphaFoldDB" id="A0A2M8QAA1"/>
<feature type="domain" description="Ketosynthase family 3 (KS3)" evidence="17">
    <location>
        <begin position="26"/>
        <end position="435"/>
    </location>
</feature>
<evidence type="ECO:0000256" key="14">
    <source>
        <dbReference type="PIRNR" id="PIRNR000447"/>
    </source>
</evidence>
<dbReference type="PANTHER" id="PTHR11712">
    <property type="entry name" value="POLYKETIDE SYNTHASE-RELATED"/>
    <property type="match status" value="1"/>
</dbReference>
<dbReference type="EC" id="2.3.1.179" evidence="3 14"/>
<evidence type="ECO:0000256" key="10">
    <source>
        <dbReference type="ARBA" id="ARBA00023315"/>
    </source>
</evidence>
<dbReference type="PIRSF" id="PIRSF000447">
    <property type="entry name" value="KAS_II"/>
    <property type="match status" value="1"/>
</dbReference>
<protein>
    <recommendedName>
        <fullName evidence="4 14">3-oxoacyl-[acyl-carrier-protein] synthase 2</fullName>
        <ecNumber evidence="3 14">2.3.1.179</ecNumber>
    </recommendedName>
</protein>
<dbReference type="SMART" id="SM00825">
    <property type="entry name" value="PKS_KS"/>
    <property type="match status" value="1"/>
</dbReference>
<dbReference type="InterPro" id="IPR000794">
    <property type="entry name" value="Beta-ketoacyl_synthase"/>
</dbReference>
<keyword evidence="8" id="KW-0443">Lipid metabolism</keyword>
<dbReference type="FunFam" id="3.40.47.10:FF:000029">
    <property type="entry name" value="3-oxoacyl-[acyl-carrier-protein] synthase 1"/>
    <property type="match status" value="1"/>
</dbReference>
<sequence>MLRRGRDAAEQPRPTLHIHVSSGNKRRRVVITGIGAITVLGLNLMDTWNNLVEGRSGIGPITQFDPSNLPVRIAGEVKGFDPLKYIDAKEVRRMARCSHFAVAAAQEAFEQSGLRIGKDAKADRVGVVMGTALGGYEMSEAGSREYYQYGYKRTNPFALPAALPNAPGHHISTRFGLKGPLSTVVAACASGTQAIGDGAEMIRLGKADAVLAGGVEAVVIPTAIAAFSKMRVLSTMNDHPELAQRPFDITRDGFAYSEGCVVMMLEDYERARARGATIYAEVLGLGVSSDAYHIAIPDPSASGAIRAMMWALQDAGLAPHHVDYINAHGSATQANDALETAAIKQVFGERAYDIPVTSTKSMVGHAMGAAGAIEALSTVMTIKTGIIPPTINLHHPDPACDLDYVPHKARLKEVNFAISNSFGLGGQNATIAFGKV</sequence>
<dbReference type="Pfam" id="PF00109">
    <property type="entry name" value="ketoacyl-synt"/>
    <property type="match status" value="1"/>
</dbReference>
<dbReference type="EMBL" id="PGTN01000102">
    <property type="protein sequence ID" value="PJF46738.1"/>
    <property type="molecule type" value="Genomic_DNA"/>
</dbReference>
<evidence type="ECO:0000256" key="11">
    <source>
        <dbReference type="ARBA" id="ARBA00024006"/>
    </source>
</evidence>
<dbReference type="PROSITE" id="PS52004">
    <property type="entry name" value="KS3_2"/>
    <property type="match status" value="1"/>
</dbReference>
<gene>
    <name evidence="18" type="primary">fabF</name>
    <name evidence="18" type="ORF">CUN48_12300</name>
</gene>
<evidence type="ECO:0000256" key="4">
    <source>
        <dbReference type="ARBA" id="ARBA00014657"/>
    </source>
</evidence>
<evidence type="ECO:0000256" key="7">
    <source>
        <dbReference type="ARBA" id="ARBA00022832"/>
    </source>
</evidence>
<name>A0A2M8QAA1_9CHLR</name>
<comment type="catalytic activity">
    <reaction evidence="13 14">
        <text>a fatty acyl-[ACP] + malonyl-[ACP] + H(+) = a 3-oxoacyl-[ACP] + holo-[ACP] + CO2</text>
        <dbReference type="Rhea" id="RHEA:22836"/>
        <dbReference type="Rhea" id="RHEA-COMP:9623"/>
        <dbReference type="Rhea" id="RHEA-COMP:9685"/>
        <dbReference type="Rhea" id="RHEA-COMP:9916"/>
        <dbReference type="Rhea" id="RHEA-COMP:14125"/>
        <dbReference type="ChEBI" id="CHEBI:15378"/>
        <dbReference type="ChEBI" id="CHEBI:16526"/>
        <dbReference type="ChEBI" id="CHEBI:64479"/>
        <dbReference type="ChEBI" id="CHEBI:78449"/>
        <dbReference type="ChEBI" id="CHEBI:78776"/>
        <dbReference type="ChEBI" id="CHEBI:138651"/>
    </reaction>
</comment>
<evidence type="ECO:0000256" key="13">
    <source>
        <dbReference type="ARBA" id="ARBA00047659"/>
    </source>
</evidence>
<comment type="function">
    <text evidence="11 14">Involved in the type II fatty acid elongation cycle. Catalyzes the elongation of a wide range of acyl-ACP by the addition of two carbons from malonyl-ACP to an acyl acceptor. Can efficiently catalyze the conversion of palmitoleoyl-ACP (cis-hexadec-9-enoyl-ACP) to cis-vaccenoyl-ACP (cis-octadec-11-enoyl-ACP), an essential step in the thermal regulation of fatty acid composition.</text>
</comment>
<feature type="active site" description="For beta-ketoacyl synthase activity" evidence="15">
    <location>
        <position position="188"/>
    </location>
</feature>
<dbReference type="UniPathway" id="UPA00094"/>
<comment type="catalytic activity">
    <reaction evidence="12 14">
        <text>(9Z)-hexadecenoyl-[ACP] + malonyl-[ACP] + H(+) = 3-oxo-(11Z)-octadecenoyl-[ACP] + holo-[ACP] + CO2</text>
        <dbReference type="Rhea" id="RHEA:55040"/>
        <dbReference type="Rhea" id="RHEA-COMP:9623"/>
        <dbReference type="Rhea" id="RHEA-COMP:9685"/>
        <dbReference type="Rhea" id="RHEA-COMP:10800"/>
        <dbReference type="Rhea" id="RHEA-COMP:14074"/>
        <dbReference type="ChEBI" id="CHEBI:15378"/>
        <dbReference type="ChEBI" id="CHEBI:16526"/>
        <dbReference type="ChEBI" id="CHEBI:64479"/>
        <dbReference type="ChEBI" id="CHEBI:78449"/>
        <dbReference type="ChEBI" id="CHEBI:83989"/>
        <dbReference type="ChEBI" id="CHEBI:138538"/>
        <dbReference type="EC" id="2.3.1.179"/>
    </reaction>
</comment>
<dbReference type="NCBIfam" id="TIGR03150">
    <property type="entry name" value="fabF"/>
    <property type="match status" value="1"/>
</dbReference>
<dbReference type="FunFam" id="3.40.47.10:FF:000018">
    <property type="entry name" value="3-oxoacyl-[acyl-carrier-protein] synthase 2"/>
    <property type="match status" value="1"/>
</dbReference>
<keyword evidence="6 14" id="KW-0808">Transferase</keyword>
<evidence type="ECO:0000256" key="15">
    <source>
        <dbReference type="PIRSR" id="PIRSR000447-1"/>
    </source>
</evidence>
<reference evidence="18 19" key="1">
    <citation type="submission" date="2017-11" db="EMBL/GenBank/DDBJ databases">
        <title>Evolution of Phototrophy in the Chloroflexi Phylum Driven by Horizontal Gene Transfer.</title>
        <authorList>
            <person name="Ward L.M."/>
            <person name="Hemp J."/>
            <person name="Shih P.M."/>
            <person name="Mcglynn S.E."/>
            <person name="Fischer W."/>
        </authorList>
    </citation>
    <scope>NUCLEOTIDE SEQUENCE [LARGE SCALE GENOMIC DNA]</scope>
    <source>
        <strain evidence="18">JP3_7</strain>
    </source>
</reference>
<keyword evidence="9 14" id="KW-0275">Fatty acid biosynthesis</keyword>
<dbReference type="InterPro" id="IPR014031">
    <property type="entry name" value="Ketoacyl_synth_C"/>
</dbReference>
<dbReference type="NCBIfam" id="NF005589">
    <property type="entry name" value="PRK07314.1"/>
    <property type="match status" value="1"/>
</dbReference>